<proteinExistence type="predicted"/>
<name>A0ABY8L402_9FLAO</name>
<protein>
    <recommendedName>
        <fullName evidence="3">Sugar-binding protein</fullName>
    </recommendedName>
</protein>
<keyword evidence="2" id="KW-1185">Reference proteome</keyword>
<evidence type="ECO:0000313" key="2">
    <source>
        <dbReference type="Proteomes" id="UP001232001"/>
    </source>
</evidence>
<organism evidence="1 2">
    <name type="scientific">Tenacibaculum tangerinum</name>
    <dbReference type="NCBI Taxonomy" id="3038772"/>
    <lineage>
        <taxon>Bacteria</taxon>
        <taxon>Pseudomonadati</taxon>
        <taxon>Bacteroidota</taxon>
        <taxon>Flavobacteriia</taxon>
        <taxon>Flavobacteriales</taxon>
        <taxon>Flavobacteriaceae</taxon>
        <taxon>Tenacibaculum</taxon>
    </lineage>
</organism>
<dbReference type="EMBL" id="CP122539">
    <property type="protein sequence ID" value="WGH75994.1"/>
    <property type="molecule type" value="Genomic_DNA"/>
</dbReference>
<dbReference type="Proteomes" id="UP001232001">
    <property type="component" value="Chromosome"/>
</dbReference>
<gene>
    <name evidence="1" type="ORF">P8625_02165</name>
</gene>
<evidence type="ECO:0008006" key="3">
    <source>
        <dbReference type="Google" id="ProtNLM"/>
    </source>
</evidence>
<reference evidence="1 2" key="1">
    <citation type="submission" date="2023-04" db="EMBL/GenBank/DDBJ databases">
        <title>Tenacibaculum tangerinum sp. nov., isolated from sea tidal flat of South Korea.</title>
        <authorList>
            <person name="Lee S.H."/>
            <person name="Kim J.-J."/>
        </authorList>
    </citation>
    <scope>NUCLEOTIDE SEQUENCE [LARGE SCALE GENOMIC DNA]</scope>
    <source>
        <strain evidence="1 2">GRR-S3-23</strain>
    </source>
</reference>
<evidence type="ECO:0000313" key="1">
    <source>
        <dbReference type="EMBL" id="WGH75994.1"/>
    </source>
</evidence>
<accession>A0ABY8L402</accession>
<sequence length="293" mass="35401">MKQEVDSIPNFNFKYAKIDDNLNFIPNKKNILDYNKSDYKGNVKKVITYRKGSSDSYKEFDRMDRFNKEGYKIESEYKYAGTAKYYYDSNNNLIKQINVRNGDTLTIKKISYDKKNRIKNIIENNLQENKNYEYNLDIIIEYLADGKPTKIINRNPNKRYTKKISYVGNKIIITRTSASKEITKEVFIYSKTYKMLKHKYGYHTIFNTYDEMDRVKSNITYRDNEYCCTSFYKYDEKGIQTISIFTNHLRDHKEIDSINYKLDHLDNIIYERYVNSVTNREFEMFYEFEYFDN</sequence>
<dbReference type="RefSeq" id="WP_279651865.1">
    <property type="nucleotide sequence ID" value="NZ_CP122539.1"/>
</dbReference>